<evidence type="ECO:0000313" key="2">
    <source>
        <dbReference type="Proteomes" id="UP000184516"/>
    </source>
</evidence>
<sequence>MKIIALHNQTLSDIAIRHCGTMEAVAEIAILNNMSITDDPIPGQLIAIPAKDYGNQEVINYFSANKVDPATAMKIPPIPPGLGIGFMRLGINFKIG</sequence>
<name>A0A1M5P919_9FLAO</name>
<evidence type="ECO:0000313" key="1">
    <source>
        <dbReference type="EMBL" id="SHG98205.1"/>
    </source>
</evidence>
<dbReference type="OrthoDB" id="1100373at2"/>
<dbReference type="STRING" id="468056.SAMN05443549_109108"/>
<dbReference type="CDD" id="cd00118">
    <property type="entry name" value="LysM"/>
    <property type="match status" value="1"/>
</dbReference>
<dbReference type="RefSeq" id="WP_073371866.1">
    <property type="nucleotide sequence ID" value="NZ_FQWB01000009.1"/>
</dbReference>
<dbReference type="Proteomes" id="UP000184516">
    <property type="component" value="Unassembled WGS sequence"/>
</dbReference>
<organism evidence="1 2">
    <name type="scientific">Flavobacterium fluvii</name>
    <dbReference type="NCBI Taxonomy" id="468056"/>
    <lineage>
        <taxon>Bacteria</taxon>
        <taxon>Pseudomonadati</taxon>
        <taxon>Bacteroidota</taxon>
        <taxon>Flavobacteriia</taxon>
        <taxon>Flavobacteriales</taxon>
        <taxon>Flavobacteriaceae</taxon>
        <taxon>Flavobacterium</taxon>
    </lineage>
</organism>
<protein>
    <recommendedName>
        <fullName evidence="3">LysM domain-containing protein</fullName>
    </recommendedName>
</protein>
<dbReference type="AlphaFoldDB" id="A0A1M5P919"/>
<evidence type="ECO:0008006" key="3">
    <source>
        <dbReference type="Google" id="ProtNLM"/>
    </source>
</evidence>
<reference evidence="2" key="1">
    <citation type="submission" date="2016-11" db="EMBL/GenBank/DDBJ databases">
        <authorList>
            <person name="Varghese N."/>
            <person name="Submissions S."/>
        </authorList>
    </citation>
    <scope>NUCLEOTIDE SEQUENCE [LARGE SCALE GENOMIC DNA]</scope>
    <source>
        <strain evidence="2">DSM 19978</strain>
    </source>
</reference>
<dbReference type="InterPro" id="IPR018392">
    <property type="entry name" value="LysM"/>
</dbReference>
<keyword evidence="2" id="KW-1185">Reference proteome</keyword>
<proteinExistence type="predicted"/>
<gene>
    <name evidence="1" type="ORF">SAMN05443549_109108</name>
</gene>
<dbReference type="EMBL" id="FQWB01000009">
    <property type="protein sequence ID" value="SHG98205.1"/>
    <property type="molecule type" value="Genomic_DNA"/>
</dbReference>
<accession>A0A1M5P919</accession>